<name>A0AA38GI98_TAXCH</name>
<organism evidence="2 3">
    <name type="scientific">Taxus chinensis</name>
    <name type="common">Chinese yew</name>
    <name type="synonym">Taxus wallichiana var. chinensis</name>
    <dbReference type="NCBI Taxonomy" id="29808"/>
    <lineage>
        <taxon>Eukaryota</taxon>
        <taxon>Viridiplantae</taxon>
        <taxon>Streptophyta</taxon>
        <taxon>Embryophyta</taxon>
        <taxon>Tracheophyta</taxon>
        <taxon>Spermatophyta</taxon>
        <taxon>Pinopsida</taxon>
        <taxon>Pinidae</taxon>
        <taxon>Conifers II</taxon>
        <taxon>Cupressales</taxon>
        <taxon>Taxaceae</taxon>
        <taxon>Taxus</taxon>
    </lineage>
</organism>
<gene>
    <name evidence="2" type="ORF">KI387_017201</name>
</gene>
<evidence type="ECO:0000313" key="2">
    <source>
        <dbReference type="EMBL" id="KAH9322562.1"/>
    </source>
</evidence>
<feature type="non-terminal residue" evidence="2">
    <location>
        <position position="1"/>
    </location>
</feature>
<proteinExistence type="predicted"/>
<evidence type="ECO:0000313" key="3">
    <source>
        <dbReference type="Proteomes" id="UP000824469"/>
    </source>
</evidence>
<dbReference type="Proteomes" id="UP000824469">
    <property type="component" value="Unassembled WGS sequence"/>
</dbReference>
<feature type="region of interest" description="Disordered" evidence="1">
    <location>
        <begin position="1"/>
        <end position="69"/>
    </location>
</feature>
<feature type="compositionally biased region" description="Basic and acidic residues" evidence="1">
    <location>
        <begin position="57"/>
        <end position="69"/>
    </location>
</feature>
<dbReference type="AlphaFoldDB" id="A0AA38GI98"/>
<accession>A0AA38GI98</accession>
<feature type="compositionally biased region" description="Basic and acidic residues" evidence="1">
    <location>
        <begin position="12"/>
        <end position="36"/>
    </location>
</feature>
<evidence type="ECO:0000256" key="1">
    <source>
        <dbReference type="SAM" id="MobiDB-lite"/>
    </source>
</evidence>
<comment type="caution">
    <text evidence="2">The sequence shown here is derived from an EMBL/GenBank/DDBJ whole genome shotgun (WGS) entry which is preliminary data.</text>
</comment>
<reference evidence="2 3" key="1">
    <citation type="journal article" date="2021" name="Nat. Plants">
        <title>The Taxus genome provides insights into paclitaxel biosynthesis.</title>
        <authorList>
            <person name="Xiong X."/>
            <person name="Gou J."/>
            <person name="Liao Q."/>
            <person name="Li Y."/>
            <person name="Zhou Q."/>
            <person name="Bi G."/>
            <person name="Li C."/>
            <person name="Du R."/>
            <person name="Wang X."/>
            <person name="Sun T."/>
            <person name="Guo L."/>
            <person name="Liang H."/>
            <person name="Lu P."/>
            <person name="Wu Y."/>
            <person name="Zhang Z."/>
            <person name="Ro D.K."/>
            <person name="Shang Y."/>
            <person name="Huang S."/>
            <person name="Yan J."/>
        </authorList>
    </citation>
    <scope>NUCLEOTIDE SEQUENCE [LARGE SCALE GENOMIC DNA]</scope>
    <source>
        <strain evidence="2">Ta-2019</strain>
    </source>
</reference>
<sequence>ISPWLSALPRCMQEREPSNRFEEDNDKHIRDNKDNGSEGPSKGKCKSMEDDGQNYEDLGKRMKKMEIVV</sequence>
<feature type="non-terminal residue" evidence="2">
    <location>
        <position position="69"/>
    </location>
</feature>
<keyword evidence="3" id="KW-1185">Reference proteome</keyword>
<protein>
    <submittedName>
        <fullName evidence="2">Uncharacterized protein</fullName>
    </submittedName>
</protein>
<dbReference type="EMBL" id="JAHRHJ020000003">
    <property type="protein sequence ID" value="KAH9322562.1"/>
    <property type="molecule type" value="Genomic_DNA"/>
</dbReference>